<dbReference type="RefSeq" id="WP_339960145.1">
    <property type="nucleotide sequence ID" value="NZ_JAWMWH010000001.1"/>
</dbReference>
<keyword evidence="2" id="KW-0328">Glycosyltransferase</keyword>
<evidence type="ECO:0000256" key="1">
    <source>
        <dbReference type="ARBA" id="ARBA00004141"/>
    </source>
</evidence>
<evidence type="ECO:0000313" key="10">
    <source>
        <dbReference type="Proteomes" id="UP001370590"/>
    </source>
</evidence>
<dbReference type="EMBL" id="JAWMWH010000001">
    <property type="protein sequence ID" value="MEJ6400335.1"/>
    <property type="molecule type" value="Genomic_DNA"/>
</dbReference>
<keyword evidence="6 7" id="KW-0472">Membrane</keyword>
<feature type="transmembrane region" description="Helical" evidence="7">
    <location>
        <begin position="463"/>
        <end position="483"/>
    </location>
</feature>
<evidence type="ECO:0000313" key="9">
    <source>
        <dbReference type="EMBL" id="MEJ6400335.1"/>
    </source>
</evidence>
<dbReference type="InterPro" id="IPR001173">
    <property type="entry name" value="Glyco_trans_2-like"/>
</dbReference>
<evidence type="ECO:0000256" key="3">
    <source>
        <dbReference type="ARBA" id="ARBA00022679"/>
    </source>
</evidence>
<dbReference type="PANTHER" id="PTHR43867:SF2">
    <property type="entry name" value="CELLULOSE SYNTHASE CATALYTIC SUBUNIT A [UDP-FORMING]"/>
    <property type="match status" value="1"/>
</dbReference>
<name>A0ABU8SKA4_9LACO</name>
<reference evidence="9 10" key="1">
    <citation type="submission" date="2023-10" db="EMBL/GenBank/DDBJ databases">
        <title>Nicoliella lavandulae sp. nov. isolated from Lavandula angustifolia flowers.</title>
        <authorList>
            <person name="Alcantara C."/>
            <person name="Zuniga M."/>
            <person name="Landete J.M."/>
            <person name="Monedero V."/>
        </authorList>
    </citation>
    <scope>NUCLEOTIDE SEQUENCE [LARGE SCALE GENOMIC DNA]</scope>
    <source>
        <strain evidence="9 10">Es01</strain>
    </source>
</reference>
<dbReference type="Gene3D" id="3.90.550.10">
    <property type="entry name" value="Spore Coat Polysaccharide Biosynthesis Protein SpsA, Chain A"/>
    <property type="match status" value="1"/>
</dbReference>
<keyword evidence="3" id="KW-0808">Transferase</keyword>
<feature type="transmembrane region" description="Helical" evidence="7">
    <location>
        <begin position="21"/>
        <end position="41"/>
    </location>
</feature>
<feature type="transmembrane region" description="Helical" evidence="7">
    <location>
        <begin position="423"/>
        <end position="442"/>
    </location>
</feature>
<evidence type="ECO:0000256" key="6">
    <source>
        <dbReference type="ARBA" id="ARBA00023136"/>
    </source>
</evidence>
<evidence type="ECO:0000256" key="4">
    <source>
        <dbReference type="ARBA" id="ARBA00022692"/>
    </source>
</evidence>
<dbReference type="InterPro" id="IPR029044">
    <property type="entry name" value="Nucleotide-diphossugar_trans"/>
</dbReference>
<feature type="transmembrane region" description="Helical" evidence="7">
    <location>
        <begin position="349"/>
        <end position="373"/>
    </location>
</feature>
<evidence type="ECO:0000256" key="5">
    <source>
        <dbReference type="ARBA" id="ARBA00022989"/>
    </source>
</evidence>
<keyword evidence="4 7" id="KW-0812">Transmembrane</keyword>
<keyword evidence="5 7" id="KW-1133">Transmembrane helix</keyword>
<protein>
    <submittedName>
        <fullName evidence="9">Glycosyltransferase family 2 protein</fullName>
    </submittedName>
</protein>
<feature type="transmembrane region" description="Helical" evidence="7">
    <location>
        <begin position="385"/>
        <end position="403"/>
    </location>
</feature>
<comment type="caution">
    <text evidence="9">The sequence shown here is derived from an EMBL/GenBank/DDBJ whole genome shotgun (WGS) entry which is preliminary data.</text>
</comment>
<comment type="subcellular location">
    <subcellularLocation>
        <location evidence="1">Membrane</location>
        <topology evidence="1">Multi-pass membrane protein</topology>
    </subcellularLocation>
</comment>
<accession>A0ABU8SKA4</accession>
<keyword evidence="10" id="KW-1185">Reference proteome</keyword>
<evidence type="ECO:0000256" key="7">
    <source>
        <dbReference type="SAM" id="Phobius"/>
    </source>
</evidence>
<feature type="transmembrane region" description="Helical" evidence="7">
    <location>
        <begin position="489"/>
        <end position="506"/>
    </location>
</feature>
<evidence type="ECO:0000256" key="2">
    <source>
        <dbReference type="ARBA" id="ARBA00022676"/>
    </source>
</evidence>
<dbReference type="Proteomes" id="UP001370590">
    <property type="component" value="Unassembled WGS sequence"/>
</dbReference>
<proteinExistence type="predicted"/>
<organism evidence="9 10">
    <name type="scientific">Nicoliella lavandulae</name>
    <dbReference type="NCBI Taxonomy" id="3082954"/>
    <lineage>
        <taxon>Bacteria</taxon>
        <taxon>Bacillati</taxon>
        <taxon>Bacillota</taxon>
        <taxon>Bacilli</taxon>
        <taxon>Lactobacillales</taxon>
        <taxon>Lactobacillaceae</taxon>
        <taxon>Nicoliella</taxon>
    </lineage>
</organism>
<dbReference type="InterPro" id="IPR050321">
    <property type="entry name" value="Glycosyltr_2/OpgH_subfam"/>
</dbReference>
<dbReference type="SUPFAM" id="SSF53448">
    <property type="entry name" value="Nucleotide-diphospho-sugar transferases"/>
    <property type="match status" value="1"/>
</dbReference>
<sequence length="543" mass="61379">MTTFEYYTWRDGILPTYRHGHPVYAGLILFNQVFAGLFFYFGCNNLMIPLRYAMIKKAEAEHELALLAQPLPRSFHPRVQLLYTTYNDFIPSALETCLHQTYDNVETIILDNSDDPVMISKIKQFAAVHEHVKLVSDRHNTHAKAGNLNHYLLGVGKGTYDYFVILDSDELIEPQFVEKCLKFFYYSDNLGILQCNHISGRNVNQFMSVFSHAANTFWPIQNTVRSAEGGHLKPLDATTGKQPHRLLKGSTTCIGLGHGVMVSKECMDAIRMFPHMVAEDLSVSFQAILQGFDIKFASQIYGNEEFPIDMNALTIRSVKFCSANFEFFKVYGKQLLVTNLLTISQKLDLLTFTLSVPIFAFQYISLLLCSIVFPLAHIKIGSQAFMLIPALLCYFSQTIPDGIFSVANGMTIGQMLVYEIQSILLYGSSYYITVKSTILALLGKKAKFNVTPKVGHRVTVVDIFEHYGDSMLFSILTIVMVIAASKSPWILMSFLPGLLGPWMALMSNKETRTQKQLSQQLIVYDQLALSTDNNKHHPLKWNS</sequence>
<dbReference type="Pfam" id="PF00535">
    <property type="entry name" value="Glycos_transf_2"/>
    <property type="match status" value="1"/>
</dbReference>
<feature type="domain" description="Glycosyltransferase 2-like" evidence="8">
    <location>
        <begin position="85"/>
        <end position="206"/>
    </location>
</feature>
<evidence type="ECO:0000259" key="8">
    <source>
        <dbReference type="Pfam" id="PF00535"/>
    </source>
</evidence>
<dbReference type="PANTHER" id="PTHR43867">
    <property type="entry name" value="CELLULOSE SYNTHASE CATALYTIC SUBUNIT A [UDP-FORMING]"/>
    <property type="match status" value="1"/>
</dbReference>
<gene>
    <name evidence="9" type="ORF">R4146_04005</name>
</gene>